<dbReference type="InterPro" id="IPR014729">
    <property type="entry name" value="Rossmann-like_a/b/a_fold"/>
</dbReference>
<dbReference type="AlphaFoldDB" id="A0A6V8P2K1"/>
<evidence type="ECO:0000313" key="1">
    <source>
        <dbReference type="EMBL" id="GFP25894.1"/>
    </source>
</evidence>
<gene>
    <name evidence="1" type="ORF">HKBW3S25_01378</name>
</gene>
<dbReference type="SUPFAM" id="SSF52402">
    <property type="entry name" value="Adenine nucleotide alpha hydrolases-like"/>
    <property type="match status" value="1"/>
</dbReference>
<dbReference type="Gene3D" id="3.40.50.620">
    <property type="entry name" value="HUPs"/>
    <property type="match status" value="1"/>
</dbReference>
<accession>A0A6V8P2K1</accession>
<reference evidence="1 2" key="1">
    <citation type="journal article" date="2020" name="Front. Microbiol.">
        <title>Single-cell genomics of novel Actinobacteria with the Wood-Ljungdahl pathway discovered in a serpentinizing system.</title>
        <authorList>
            <person name="Merino N."/>
            <person name="Kawai M."/>
            <person name="Boyd E.S."/>
            <person name="Colman D.R."/>
            <person name="McGlynn S.E."/>
            <person name="Nealson K.H."/>
            <person name="Kurokawa K."/>
            <person name="Hongoh Y."/>
        </authorList>
    </citation>
    <scope>NUCLEOTIDE SEQUENCE [LARGE SCALE GENOMIC DNA]</scope>
    <source>
        <strain evidence="1 2">S25</strain>
    </source>
</reference>
<organism evidence="1 2">
    <name type="scientific">Candidatus Hakubella thermalkaliphila</name>
    <dbReference type="NCBI Taxonomy" id="2754717"/>
    <lineage>
        <taxon>Bacteria</taxon>
        <taxon>Bacillati</taxon>
        <taxon>Actinomycetota</taxon>
        <taxon>Actinomycetota incertae sedis</taxon>
        <taxon>Candidatus Hakubellales</taxon>
        <taxon>Candidatus Hakubellaceae</taxon>
        <taxon>Candidatus Hakubella</taxon>
    </lineage>
</organism>
<protein>
    <submittedName>
        <fullName evidence="1">Uncharacterized protein</fullName>
    </submittedName>
</protein>
<name>A0A6V8P2K1_9ACTN</name>
<evidence type="ECO:0000313" key="2">
    <source>
        <dbReference type="Proteomes" id="UP000543224"/>
    </source>
</evidence>
<dbReference type="Proteomes" id="UP000543224">
    <property type="component" value="Unassembled WGS sequence"/>
</dbReference>
<feature type="non-terminal residue" evidence="1">
    <location>
        <position position="59"/>
    </location>
</feature>
<proteinExistence type="predicted"/>
<sequence length="59" mass="6656">MQPLELKEKVKENIRRNKLIDPGALVIVSVSGGPDSLCLLHLLSQLREELPFAIHVFHL</sequence>
<dbReference type="EMBL" id="BLRX01000253">
    <property type="protein sequence ID" value="GFP25894.1"/>
    <property type="molecule type" value="Genomic_DNA"/>
</dbReference>
<comment type="caution">
    <text evidence="1">The sequence shown here is derived from an EMBL/GenBank/DDBJ whole genome shotgun (WGS) entry which is preliminary data.</text>
</comment>